<feature type="domain" description="Phosphatidic acid phosphatase type 2/haloperoxidase" evidence="7">
    <location>
        <begin position="180"/>
        <end position="358"/>
    </location>
</feature>
<dbReference type="GO" id="GO:0007165">
    <property type="term" value="P:signal transduction"/>
    <property type="evidence" value="ECO:0007669"/>
    <property type="project" value="TreeGrafter"/>
</dbReference>
<sequence length="369" mass="40101">MERGSGAFPGARQAAAAAAAAPAAAAAAAGKAVGGACEVVVEGAGVPHAMKQSLSRSLGRVVPSYPIRVCMHILSLLAVLLIAANSLSGTATIRGSFCNNTDIALPKKKGSISLGKLMMLSFLMPALLIIFVECLIALVRVTQAKDDNSSSSSSSSSSRNEVQMFGFPIPQFIVDLYTYLGGLGFCMGAAWMIADSLKCYVGSLRPHFFSACNPDWSKVQCKGAHEEYIYVEDFHCQNPAHMVEDARRSFPSGHSTYISCGMVYAVLYLQARLRWQQQQTAPRRCLRQQQQQQQGRACLARLFEYGYWLLQAVTPALQVLLLLLGVYVPATRVLEHFHHVRDVCTGMFLGTSSAIFGAFFIADMRRLDK</sequence>
<evidence type="ECO:0000313" key="8">
    <source>
        <dbReference type="EMBL" id="CDJ52238.1"/>
    </source>
</evidence>
<keyword evidence="4 6" id="KW-1133">Transmembrane helix</keyword>
<dbReference type="PANTHER" id="PTHR10165:SF103">
    <property type="entry name" value="PHOSPHOLIPID PHOSPHATASE HOMOLOG 1.2 HOMOLOG"/>
    <property type="match status" value="1"/>
</dbReference>
<reference evidence="8" key="1">
    <citation type="submission" date="2013-10" db="EMBL/GenBank/DDBJ databases">
        <title>Genomic analysis of the causative agents of coccidiosis in chickens.</title>
        <authorList>
            <person name="Reid A.J."/>
            <person name="Blake D."/>
            <person name="Billington K."/>
            <person name="Browne H."/>
            <person name="Dunn M."/>
            <person name="Hung S."/>
            <person name="Kawahara F."/>
            <person name="Miranda-Saavedra D."/>
            <person name="Mourier T."/>
            <person name="Nagra H."/>
            <person name="Otto T.D."/>
            <person name="Rawlings N."/>
            <person name="Sanchez A."/>
            <person name="Sanders M."/>
            <person name="Subramaniam C."/>
            <person name="Tay Y."/>
            <person name="Dear P."/>
            <person name="Doerig C."/>
            <person name="Gruber A."/>
            <person name="Parkinson J."/>
            <person name="Shirley M."/>
            <person name="Wan K.L."/>
            <person name="Berriman M."/>
            <person name="Tomley F."/>
            <person name="Pain A."/>
        </authorList>
    </citation>
    <scope>NUCLEOTIDE SEQUENCE [LARGE SCALE GENOMIC DNA]</scope>
    <source>
        <strain evidence="8">Houghton</strain>
    </source>
</reference>
<dbReference type="PANTHER" id="PTHR10165">
    <property type="entry name" value="LIPID PHOSPHATE PHOSPHATASE"/>
    <property type="match status" value="1"/>
</dbReference>
<feature type="transmembrane region" description="Helical" evidence="6">
    <location>
        <begin position="305"/>
        <end position="328"/>
    </location>
</feature>
<evidence type="ECO:0000256" key="1">
    <source>
        <dbReference type="ARBA" id="ARBA00004141"/>
    </source>
</evidence>
<dbReference type="Gene3D" id="1.20.144.10">
    <property type="entry name" value="Phosphatidic acid phosphatase type 2/haloperoxidase"/>
    <property type="match status" value="1"/>
</dbReference>
<feature type="transmembrane region" description="Helical" evidence="6">
    <location>
        <begin position="117"/>
        <end position="139"/>
    </location>
</feature>
<keyword evidence="9" id="KW-1185">Reference proteome</keyword>
<dbReference type="AlphaFoldDB" id="U6LSJ1"/>
<dbReference type="SUPFAM" id="SSF48317">
    <property type="entry name" value="Acid phosphatase/Vanadium-dependent haloperoxidase"/>
    <property type="match status" value="1"/>
</dbReference>
<keyword evidence="3 6" id="KW-0812">Transmembrane</keyword>
<comment type="similarity">
    <text evidence="2">Belongs to the PA-phosphatase related phosphoesterase family.</text>
</comment>
<feature type="transmembrane region" description="Helical" evidence="6">
    <location>
        <begin position="340"/>
        <end position="362"/>
    </location>
</feature>
<evidence type="ECO:0000256" key="3">
    <source>
        <dbReference type="ARBA" id="ARBA00022692"/>
    </source>
</evidence>
<reference evidence="8" key="2">
    <citation type="submission" date="2013-10" db="EMBL/GenBank/DDBJ databases">
        <authorList>
            <person name="Aslett M."/>
        </authorList>
    </citation>
    <scope>NUCLEOTIDE SEQUENCE [LARGE SCALE GENOMIC DNA]</scope>
    <source>
        <strain evidence="8">Houghton</strain>
    </source>
</reference>
<dbReference type="InterPro" id="IPR043216">
    <property type="entry name" value="PAP-like"/>
</dbReference>
<dbReference type="GO" id="GO:0006644">
    <property type="term" value="P:phospholipid metabolic process"/>
    <property type="evidence" value="ECO:0007669"/>
    <property type="project" value="InterPro"/>
</dbReference>
<keyword evidence="5 6" id="KW-0472">Membrane</keyword>
<evidence type="ECO:0000259" key="7">
    <source>
        <dbReference type="SMART" id="SM00014"/>
    </source>
</evidence>
<dbReference type="EMBL" id="HG713097">
    <property type="protein sequence ID" value="CDJ52238.1"/>
    <property type="molecule type" value="Genomic_DNA"/>
</dbReference>
<organism evidence="8 9">
    <name type="scientific">Eimeria brunetti</name>
    <dbReference type="NCBI Taxonomy" id="51314"/>
    <lineage>
        <taxon>Eukaryota</taxon>
        <taxon>Sar</taxon>
        <taxon>Alveolata</taxon>
        <taxon>Apicomplexa</taxon>
        <taxon>Conoidasida</taxon>
        <taxon>Coccidia</taxon>
        <taxon>Eucoccidiorida</taxon>
        <taxon>Eimeriorina</taxon>
        <taxon>Eimeriidae</taxon>
        <taxon>Eimeria</taxon>
    </lineage>
</organism>
<dbReference type="Proteomes" id="UP000030750">
    <property type="component" value="Unassembled WGS sequence"/>
</dbReference>
<dbReference type="InterPro" id="IPR000326">
    <property type="entry name" value="PAP2/HPO"/>
</dbReference>
<evidence type="ECO:0000256" key="2">
    <source>
        <dbReference type="ARBA" id="ARBA00008816"/>
    </source>
</evidence>
<evidence type="ECO:0000256" key="5">
    <source>
        <dbReference type="ARBA" id="ARBA00023136"/>
    </source>
</evidence>
<comment type="subcellular location">
    <subcellularLocation>
        <location evidence="1">Membrane</location>
        <topology evidence="1">Multi-pass membrane protein</topology>
    </subcellularLocation>
</comment>
<protein>
    <recommendedName>
        <fullName evidence="7">Phosphatidic acid phosphatase type 2/haloperoxidase domain-containing protein</fullName>
    </recommendedName>
</protein>
<dbReference type="OrthoDB" id="8907274at2759"/>
<accession>U6LSJ1</accession>
<evidence type="ECO:0000256" key="6">
    <source>
        <dbReference type="SAM" id="Phobius"/>
    </source>
</evidence>
<feature type="transmembrane region" description="Helical" evidence="6">
    <location>
        <begin position="176"/>
        <end position="194"/>
    </location>
</feature>
<gene>
    <name evidence="8" type="ORF">EBH_0048110</name>
</gene>
<name>U6LSJ1_9EIME</name>
<dbReference type="SMART" id="SM00014">
    <property type="entry name" value="acidPPc"/>
    <property type="match status" value="1"/>
</dbReference>
<evidence type="ECO:0000313" key="9">
    <source>
        <dbReference type="Proteomes" id="UP000030750"/>
    </source>
</evidence>
<dbReference type="GO" id="GO:0005886">
    <property type="term" value="C:plasma membrane"/>
    <property type="evidence" value="ECO:0007669"/>
    <property type="project" value="TreeGrafter"/>
</dbReference>
<dbReference type="GO" id="GO:0008195">
    <property type="term" value="F:phosphatidate phosphatase activity"/>
    <property type="evidence" value="ECO:0007669"/>
    <property type="project" value="TreeGrafter"/>
</dbReference>
<dbReference type="InterPro" id="IPR036938">
    <property type="entry name" value="PAP2/HPO_sf"/>
</dbReference>
<dbReference type="GO" id="GO:0046839">
    <property type="term" value="P:phospholipid dephosphorylation"/>
    <property type="evidence" value="ECO:0007669"/>
    <property type="project" value="TreeGrafter"/>
</dbReference>
<dbReference type="Pfam" id="PF01569">
    <property type="entry name" value="PAP2"/>
    <property type="match status" value="1"/>
</dbReference>
<proteinExistence type="inferred from homology"/>
<evidence type="ECO:0000256" key="4">
    <source>
        <dbReference type="ARBA" id="ARBA00022989"/>
    </source>
</evidence>
<dbReference type="VEuPathDB" id="ToxoDB:EBH_0048110"/>